<reference evidence="3" key="1">
    <citation type="journal article" date="2019" name="Int. J. Syst. Evol. Microbiol.">
        <title>The Global Catalogue of Microorganisms (GCM) 10K type strain sequencing project: providing services to taxonomists for standard genome sequencing and annotation.</title>
        <authorList>
            <consortium name="The Broad Institute Genomics Platform"/>
            <consortium name="The Broad Institute Genome Sequencing Center for Infectious Disease"/>
            <person name="Wu L."/>
            <person name="Ma J."/>
        </authorList>
    </citation>
    <scope>NUCLEOTIDE SEQUENCE [LARGE SCALE GENOMIC DNA]</scope>
    <source>
        <strain evidence="3">NBRC 103632</strain>
    </source>
</reference>
<sequence length="105" mass="11371">MDLEAVRALHQPEIGGREAPETALHEGMSEKTLAEAHVTPGAAGKPAPDRFRIEFDRAWSSSRAEAETTGLVHNQTFVTGPPGRPSRGSACSRRTAKTRHGPLFR</sequence>
<name>A0AA37THP4_9HYPH</name>
<protein>
    <submittedName>
        <fullName evidence="2">Uncharacterized protein</fullName>
    </submittedName>
</protein>
<dbReference type="Proteomes" id="UP001157440">
    <property type="component" value="Unassembled WGS sequence"/>
</dbReference>
<feature type="compositionally biased region" description="Basic residues" evidence="1">
    <location>
        <begin position="94"/>
        <end position="105"/>
    </location>
</feature>
<feature type="region of interest" description="Disordered" evidence="1">
    <location>
        <begin position="1"/>
        <end position="23"/>
    </location>
</feature>
<accession>A0AA37THP4</accession>
<dbReference type="AlphaFoldDB" id="A0AA37THP4"/>
<evidence type="ECO:0000256" key="1">
    <source>
        <dbReference type="SAM" id="MobiDB-lite"/>
    </source>
</evidence>
<proteinExistence type="predicted"/>
<organism evidence="2 3">
    <name type="scientific">Methylobacterium tardum</name>
    <dbReference type="NCBI Taxonomy" id="374432"/>
    <lineage>
        <taxon>Bacteria</taxon>
        <taxon>Pseudomonadati</taxon>
        <taxon>Pseudomonadota</taxon>
        <taxon>Alphaproteobacteria</taxon>
        <taxon>Hyphomicrobiales</taxon>
        <taxon>Methylobacteriaceae</taxon>
        <taxon>Methylobacterium</taxon>
    </lineage>
</organism>
<feature type="region of interest" description="Disordered" evidence="1">
    <location>
        <begin position="64"/>
        <end position="105"/>
    </location>
</feature>
<comment type="caution">
    <text evidence="2">The sequence shown here is derived from an EMBL/GenBank/DDBJ whole genome shotgun (WGS) entry which is preliminary data.</text>
</comment>
<dbReference type="EMBL" id="BSPL01000033">
    <property type="protein sequence ID" value="GLS74159.1"/>
    <property type="molecule type" value="Genomic_DNA"/>
</dbReference>
<keyword evidence="3" id="KW-1185">Reference proteome</keyword>
<evidence type="ECO:0000313" key="2">
    <source>
        <dbReference type="EMBL" id="GLS74159.1"/>
    </source>
</evidence>
<gene>
    <name evidence="2" type="ORF">GCM10007890_61740</name>
</gene>
<evidence type="ECO:0000313" key="3">
    <source>
        <dbReference type="Proteomes" id="UP001157440"/>
    </source>
</evidence>